<reference evidence="2" key="2">
    <citation type="submission" date="2015-01" db="EMBL/GenBank/DDBJ databases">
        <title>Evolutionary Origins and Diversification of the Mycorrhizal Mutualists.</title>
        <authorList>
            <consortium name="DOE Joint Genome Institute"/>
            <consortium name="Mycorrhizal Genomics Consortium"/>
            <person name="Kohler A."/>
            <person name="Kuo A."/>
            <person name="Nagy L.G."/>
            <person name="Floudas D."/>
            <person name="Copeland A."/>
            <person name="Barry K.W."/>
            <person name="Cichocki N."/>
            <person name="Veneault-Fourrey C."/>
            <person name="LaButti K."/>
            <person name="Lindquist E.A."/>
            <person name="Lipzen A."/>
            <person name="Lundell T."/>
            <person name="Morin E."/>
            <person name="Murat C."/>
            <person name="Riley R."/>
            <person name="Ohm R."/>
            <person name="Sun H."/>
            <person name="Tunlid A."/>
            <person name="Henrissat B."/>
            <person name="Grigoriev I.V."/>
            <person name="Hibbett D.S."/>
            <person name="Martin F."/>
        </authorList>
    </citation>
    <scope>NUCLEOTIDE SEQUENCE [LARGE SCALE GENOMIC DNA]</scope>
    <source>
        <strain evidence="2">h7</strain>
    </source>
</reference>
<evidence type="ECO:0000313" key="2">
    <source>
        <dbReference type="Proteomes" id="UP000053424"/>
    </source>
</evidence>
<dbReference type="HOGENOM" id="CLU_824009_0_0_1"/>
<reference evidence="1 2" key="1">
    <citation type="submission" date="2014-04" db="EMBL/GenBank/DDBJ databases">
        <authorList>
            <consortium name="DOE Joint Genome Institute"/>
            <person name="Kuo A."/>
            <person name="Gay G."/>
            <person name="Dore J."/>
            <person name="Kohler A."/>
            <person name="Nagy L.G."/>
            <person name="Floudas D."/>
            <person name="Copeland A."/>
            <person name="Barry K.W."/>
            <person name="Cichocki N."/>
            <person name="Veneault-Fourrey C."/>
            <person name="LaButti K."/>
            <person name="Lindquist E.A."/>
            <person name="Lipzen A."/>
            <person name="Lundell T."/>
            <person name="Morin E."/>
            <person name="Murat C."/>
            <person name="Sun H."/>
            <person name="Tunlid A."/>
            <person name="Henrissat B."/>
            <person name="Grigoriev I.V."/>
            <person name="Hibbett D.S."/>
            <person name="Martin F."/>
            <person name="Nordberg H.P."/>
            <person name="Cantor M.N."/>
            <person name="Hua S.X."/>
        </authorList>
    </citation>
    <scope>NUCLEOTIDE SEQUENCE [LARGE SCALE GENOMIC DNA]</scope>
    <source>
        <strain evidence="2">h7</strain>
    </source>
</reference>
<dbReference type="EMBL" id="KN831775">
    <property type="protein sequence ID" value="KIM43583.1"/>
    <property type="molecule type" value="Genomic_DNA"/>
</dbReference>
<dbReference type="AlphaFoldDB" id="A0A0C2Y169"/>
<gene>
    <name evidence="1" type="ORF">M413DRAFT_25922</name>
</gene>
<organism evidence="1 2">
    <name type="scientific">Hebeloma cylindrosporum</name>
    <dbReference type="NCBI Taxonomy" id="76867"/>
    <lineage>
        <taxon>Eukaryota</taxon>
        <taxon>Fungi</taxon>
        <taxon>Dikarya</taxon>
        <taxon>Basidiomycota</taxon>
        <taxon>Agaricomycotina</taxon>
        <taxon>Agaricomycetes</taxon>
        <taxon>Agaricomycetidae</taxon>
        <taxon>Agaricales</taxon>
        <taxon>Agaricineae</taxon>
        <taxon>Hymenogastraceae</taxon>
        <taxon>Hebeloma</taxon>
    </lineage>
</organism>
<dbReference type="Proteomes" id="UP000053424">
    <property type="component" value="Unassembled WGS sequence"/>
</dbReference>
<protein>
    <submittedName>
        <fullName evidence="1">Uncharacterized protein</fullName>
    </submittedName>
</protein>
<accession>A0A0C2Y169</accession>
<name>A0A0C2Y169_HEBCY</name>
<proteinExistence type="predicted"/>
<sequence>MSIEDRVHTLLNISYGHPAGTGVNYFVRDSFPIDSALTARPLLNITFGPRITDGSNKELVTLVKNIVVLVPEVAAVEITVHPDVWSHEHRKLIIQELPLGVEVVKVRVVDPDRRVEASVTCYHNTYGNPTYSSSFASPISQLGLQEVELVVALPNLHNLIIRTPSIFHELDSFSDSLMKIVEGSNELKTVVLPADLSLRLEGILSALQGHNSLNSLNITPATSINLARLTPELEILLENAFIHGLENLSQIEELGIPVEACKPLLLGALARLTSLRVLRIWPSSILSPFENASLFRVVQRKIYRLPGFGELRILDVCATGTSIHSSLRGLFPNTTIL</sequence>
<keyword evidence="2" id="KW-1185">Reference proteome</keyword>
<evidence type="ECO:0000313" key="1">
    <source>
        <dbReference type="EMBL" id="KIM43583.1"/>
    </source>
</evidence>